<dbReference type="WBParaSite" id="jg20563">
    <property type="protein sequence ID" value="jg20563"/>
    <property type="gene ID" value="jg20563"/>
</dbReference>
<proteinExistence type="predicted"/>
<feature type="signal peptide" evidence="1">
    <location>
        <begin position="1"/>
        <end position="18"/>
    </location>
</feature>
<dbReference type="SUPFAM" id="SSF161070">
    <property type="entry name" value="SNF-like"/>
    <property type="match status" value="1"/>
</dbReference>
<dbReference type="Proteomes" id="UP000887574">
    <property type="component" value="Unplaced"/>
</dbReference>
<protein>
    <submittedName>
        <fullName evidence="3">Uncharacterized protein</fullName>
    </submittedName>
</protein>
<keyword evidence="1" id="KW-0732">Signal</keyword>
<evidence type="ECO:0000313" key="2">
    <source>
        <dbReference type="Proteomes" id="UP000887574"/>
    </source>
</evidence>
<organism evidence="2 3">
    <name type="scientific">Ditylenchus dipsaci</name>
    <dbReference type="NCBI Taxonomy" id="166011"/>
    <lineage>
        <taxon>Eukaryota</taxon>
        <taxon>Metazoa</taxon>
        <taxon>Ecdysozoa</taxon>
        <taxon>Nematoda</taxon>
        <taxon>Chromadorea</taxon>
        <taxon>Rhabditida</taxon>
        <taxon>Tylenchina</taxon>
        <taxon>Tylenchomorpha</taxon>
        <taxon>Sphaerularioidea</taxon>
        <taxon>Anguinidae</taxon>
        <taxon>Anguininae</taxon>
        <taxon>Ditylenchus</taxon>
    </lineage>
</organism>
<name>A0A915DJ74_9BILA</name>
<sequence length="93" mass="10282">MISVGVVFVNMIIGVSSAQKGDGGVSHFFYSGNFHNLLSAEPWTDAISHVLFSLSLGDGRLTYVFQSFRVSLFSHQLEKYLPTYMAPNSQTCE</sequence>
<dbReference type="InterPro" id="IPR037272">
    <property type="entry name" value="SNS_sf"/>
</dbReference>
<evidence type="ECO:0000313" key="3">
    <source>
        <dbReference type="WBParaSite" id="jg20563"/>
    </source>
</evidence>
<dbReference type="AlphaFoldDB" id="A0A915DJ74"/>
<feature type="chain" id="PRO_5037792929" evidence="1">
    <location>
        <begin position="19"/>
        <end position="93"/>
    </location>
</feature>
<reference evidence="3" key="1">
    <citation type="submission" date="2022-11" db="UniProtKB">
        <authorList>
            <consortium name="WormBaseParasite"/>
        </authorList>
    </citation>
    <scope>IDENTIFICATION</scope>
</reference>
<evidence type="ECO:0000256" key="1">
    <source>
        <dbReference type="SAM" id="SignalP"/>
    </source>
</evidence>
<keyword evidence="2" id="KW-1185">Reference proteome</keyword>
<accession>A0A915DJ74</accession>